<protein>
    <recommendedName>
        <fullName evidence="3">Trs120/TRAPPC9 N-terminal domain-containing protein</fullName>
    </recommendedName>
</protein>
<accession>A0ABQ9FWJ8</accession>
<feature type="compositionally biased region" description="Basic and acidic residues" evidence="2">
    <location>
        <begin position="200"/>
        <end position="218"/>
    </location>
</feature>
<dbReference type="InterPro" id="IPR013935">
    <property type="entry name" value="Trs120_TRAPPC9"/>
</dbReference>
<dbReference type="InterPro" id="IPR058563">
    <property type="entry name" value="Trs120_TRAPPC9_N"/>
</dbReference>
<comment type="similarity">
    <text evidence="1">Belongs to the NIBP family.</text>
</comment>
<dbReference type="EMBL" id="JARBDR010000018">
    <property type="protein sequence ID" value="KAJ8321624.1"/>
    <property type="molecule type" value="Genomic_DNA"/>
</dbReference>
<evidence type="ECO:0000259" key="3">
    <source>
        <dbReference type="Pfam" id="PF08626"/>
    </source>
</evidence>
<evidence type="ECO:0000313" key="4">
    <source>
        <dbReference type="EMBL" id="KAJ8321624.1"/>
    </source>
</evidence>
<dbReference type="Proteomes" id="UP001217089">
    <property type="component" value="Unassembled WGS sequence"/>
</dbReference>
<gene>
    <name evidence="4" type="ORF">KUTeg_000095</name>
</gene>
<feature type="compositionally biased region" description="Polar residues" evidence="2">
    <location>
        <begin position="168"/>
        <end position="190"/>
    </location>
</feature>
<feature type="region of interest" description="Disordered" evidence="2">
    <location>
        <begin position="128"/>
        <end position="226"/>
    </location>
</feature>
<dbReference type="PANTHER" id="PTHR21512:SF5">
    <property type="entry name" value="TRAFFICKING PROTEIN PARTICLE COMPLEX SUBUNIT 9"/>
    <property type="match status" value="1"/>
</dbReference>
<sequence length="446" mass="50830">MSLIDYGQAAEDHQTLLFLVRHTGSKLSFKNFNRIWERINKISVVNIPGQKRRAWVNFKRGYPKENNEWGDFQAHRKALGLVSVGECSNSDEFEELFDNYRKVKEEYAGTLYNSRLFVFGMNPDGSTLSDEQKENLASGRKLSPTHSEDSGVTADLSPTEGQDEVSKTDGQTIQNSNLGNTEKVKNSSPKPENPGVIFIKPEKPSKDNAKTSKEDVKRSHSNSLTKENTGSEVVFYPRVDECVDIEEKIHEFVASIFFVLEGKRLDRSFEKMDKMQLLCAPFEKKDYVGLDTDTKSFRKKCQGRLRKHLADLCLQAGYAQQDRDLKPVKQFGFTLHSFYSDTCFEGLCSASVILIYPQMQAPQLRRNYSLSVTRGSSMVHERGTEVFQLRQIQTLPITCIVFGSMKNLSNGWSDMPETVIKTALNPDDIIEKYKEALMHYSKEIKF</sequence>
<dbReference type="PANTHER" id="PTHR21512">
    <property type="entry name" value="TRAFFICKING PROTEIN PARTICLE COMPLEX SUBUNIT 9"/>
    <property type="match status" value="1"/>
</dbReference>
<evidence type="ECO:0000313" key="5">
    <source>
        <dbReference type="Proteomes" id="UP001217089"/>
    </source>
</evidence>
<evidence type="ECO:0000256" key="1">
    <source>
        <dbReference type="ARBA" id="ARBA00008459"/>
    </source>
</evidence>
<evidence type="ECO:0000256" key="2">
    <source>
        <dbReference type="SAM" id="MobiDB-lite"/>
    </source>
</evidence>
<reference evidence="4 5" key="1">
    <citation type="submission" date="2022-12" db="EMBL/GenBank/DDBJ databases">
        <title>Chromosome-level genome of Tegillarca granosa.</title>
        <authorList>
            <person name="Kim J."/>
        </authorList>
    </citation>
    <scope>NUCLEOTIDE SEQUENCE [LARGE SCALE GENOMIC DNA]</scope>
    <source>
        <strain evidence="4">Teg-2019</strain>
        <tissue evidence="4">Adductor muscle</tissue>
    </source>
</reference>
<proteinExistence type="inferred from homology"/>
<keyword evidence="5" id="KW-1185">Reference proteome</keyword>
<name>A0ABQ9FWJ8_TEGGR</name>
<comment type="caution">
    <text evidence="4">The sequence shown here is derived from an EMBL/GenBank/DDBJ whole genome shotgun (WGS) entry which is preliminary data.</text>
</comment>
<organism evidence="4 5">
    <name type="scientific">Tegillarca granosa</name>
    <name type="common">Malaysian cockle</name>
    <name type="synonym">Anadara granosa</name>
    <dbReference type="NCBI Taxonomy" id="220873"/>
    <lineage>
        <taxon>Eukaryota</taxon>
        <taxon>Metazoa</taxon>
        <taxon>Spiralia</taxon>
        <taxon>Lophotrochozoa</taxon>
        <taxon>Mollusca</taxon>
        <taxon>Bivalvia</taxon>
        <taxon>Autobranchia</taxon>
        <taxon>Pteriomorphia</taxon>
        <taxon>Arcoida</taxon>
        <taxon>Arcoidea</taxon>
        <taxon>Arcidae</taxon>
        <taxon>Tegillarca</taxon>
    </lineage>
</organism>
<dbReference type="Pfam" id="PF08626">
    <property type="entry name" value="TRAPPC9-Trs120"/>
    <property type="match status" value="1"/>
</dbReference>
<feature type="domain" description="Trs120/TRAPPC9 N-terminal" evidence="3">
    <location>
        <begin position="67"/>
        <end position="317"/>
    </location>
</feature>